<dbReference type="Proteomes" id="UP000246352">
    <property type="component" value="Unassembled WGS sequence"/>
</dbReference>
<accession>A0A317PH90</accession>
<dbReference type="Gene3D" id="1.20.1050.10">
    <property type="match status" value="1"/>
</dbReference>
<dbReference type="PROSITE" id="PS50404">
    <property type="entry name" value="GST_NTER"/>
    <property type="match status" value="1"/>
</dbReference>
<gene>
    <name evidence="2" type="ORF">DFR52_104108</name>
</gene>
<comment type="caution">
    <text evidence="2">The sequence shown here is derived from an EMBL/GenBank/DDBJ whole genome shotgun (WGS) entry which is preliminary data.</text>
</comment>
<protein>
    <submittedName>
        <fullName evidence="2">Glutathione S-transferase</fullName>
    </submittedName>
</protein>
<sequence>MKLLGSLRSPYVRQVLVVASETALATDIVLELHTVHLAAHTPEVMAFNPLNKLPTLIDDSGRCIFDSRVICEFLVWKSGRTDLLPADFPARISVLQRQALATGLIDLLILRLVELAKPQSMQWGDVVKSSEIKIAAVLDHLDTEAEVLREEGVTLGTLGLAVALNYIEFRFADLAWSTTRPGLSAWHREINLRPSLRDNRLEDNAPALAGKIR</sequence>
<keyword evidence="2" id="KW-0808">Transferase</keyword>
<dbReference type="InterPro" id="IPR004045">
    <property type="entry name" value="Glutathione_S-Trfase_N"/>
</dbReference>
<dbReference type="GO" id="GO:0006749">
    <property type="term" value="P:glutathione metabolic process"/>
    <property type="evidence" value="ECO:0007669"/>
    <property type="project" value="TreeGrafter"/>
</dbReference>
<evidence type="ECO:0000313" key="3">
    <source>
        <dbReference type="Proteomes" id="UP000246352"/>
    </source>
</evidence>
<evidence type="ECO:0000259" key="1">
    <source>
        <dbReference type="PROSITE" id="PS50404"/>
    </source>
</evidence>
<proteinExistence type="predicted"/>
<evidence type="ECO:0000313" key="2">
    <source>
        <dbReference type="EMBL" id="PWV98818.1"/>
    </source>
</evidence>
<dbReference type="AlphaFoldDB" id="A0A317PH90"/>
<organism evidence="2 3">
    <name type="scientific">Hoeflea marina</name>
    <dbReference type="NCBI Taxonomy" id="274592"/>
    <lineage>
        <taxon>Bacteria</taxon>
        <taxon>Pseudomonadati</taxon>
        <taxon>Pseudomonadota</taxon>
        <taxon>Alphaproteobacteria</taxon>
        <taxon>Hyphomicrobiales</taxon>
        <taxon>Rhizobiaceae</taxon>
        <taxon>Hoeflea</taxon>
    </lineage>
</organism>
<dbReference type="InterPro" id="IPR036249">
    <property type="entry name" value="Thioredoxin-like_sf"/>
</dbReference>
<dbReference type="SUPFAM" id="SSF52833">
    <property type="entry name" value="Thioredoxin-like"/>
    <property type="match status" value="1"/>
</dbReference>
<dbReference type="PANTHER" id="PTHR43969">
    <property type="entry name" value="GLUTATHIONE S TRANSFERASE D10, ISOFORM A-RELATED"/>
    <property type="match status" value="1"/>
</dbReference>
<dbReference type="GO" id="GO:0004364">
    <property type="term" value="F:glutathione transferase activity"/>
    <property type="evidence" value="ECO:0007669"/>
    <property type="project" value="TreeGrafter"/>
</dbReference>
<dbReference type="Pfam" id="PF13417">
    <property type="entry name" value="GST_N_3"/>
    <property type="match status" value="1"/>
</dbReference>
<dbReference type="PANTHER" id="PTHR43969:SF9">
    <property type="entry name" value="GLUTATHIONE S TRANSFERASE D10, ISOFORM A-RELATED"/>
    <property type="match status" value="1"/>
</dbReference>
<keyword evidence="3" id="KW-1185">Reference proteome</keyword>
<reference evidence="2 3" key="1">
    <citation type="submission" date="2018-05" db="EMBL/GenBank/DDBJ databases">
        <title>Genomic Encyclopedia of Type Strains, Phase IV (KMG-IV): sequencing the most valuable type-strain genomes for metagenomic binning, comparative biology and taxonomic classification.</title>
        <authorList>
            <person name="Goeker M."/>
        </authorList>
    </citation>
    <scope>NUCLEOTIDE SEQUENCE [LARGE SCALE GENOMIC DNA]</scope>
    <source>
        <strain evidence="2 3">DSM 16791</strain>
    </source>
</reference>
<feature type="domain" description="GST N-terminal" evidence="1">
    <location>
        <begin position="1"/>
        <end position="82"/>
    </location>
</feature>
<dbReference type="RefSeq" id="WP_110032993.1">
    <property type="nucleotide sequence ID" value="NZ_QGTR01000004.1"/>
</dbReference>
<dbReference type="SUPFAM" id="SSF47616">
    <property type="entry name" value="GST C-terminal domain-like"/>
    <property type="match status" value="1"/>
</dbReference>
<name>A0A317PH90_9HYPH</name>
<dbReference type="EMBL" id="QGTR01000004">
    <property type="protein sequence ID" value="PWV98818.1"/>
    <property type="molecule type" value="Genomic_DNA"/>
</dbReference>
<dbReference type="InterPro" id="IPR036282">
    <property type="entry name" value="Glutathione-S-Trfase_C_sf"/>
</dbReference>
<dbReference type="Gene3D" id="3.40.30.10">
    <property type="entry name" value="Glutaredoxin"/>
    <property type="match status" value="1"/>
</dbReference>